<feature type="region of interest" description="Disordered" evidence="9">
    <location>
        <begin position="743"/>
        <end position="763"/>
    </location>
</feature>
<dbReference type="InterPro" id="IPR001025">
    <property type="entry name" value="BAH_dom"/>
</dbReference>
<name>A0AA38HBM4_9TREE</name>
<evidence type="ECO:0000256" key="6">
    <source>
        <dbReference type="ARBA" id="ARBA00023163"/>
    </source>
</evidence>
<protein>
    <submittedName>
        <fullName evidence="12">Uncharacterized protein</fullName>
    </submittedName>
</protein>
<accession>A0AA38HBM4</accession>
<keyword evidence="3" id="KW-0156">Chromatin regulator</keyword>
<evidence type="ECO:0000256" key="4">
    <source>
        <dbReference type="ARBA" id="ARBA00023015"/>
    </source>
</evidence>
<evidence type="ECO:0000259" key="11">
    <source>
        <dbReference type="PROSITE" id="PS51038"/>
    </source>
</evidence>
<evidence type="ECO:0000313" key="13">
    <source>
        <dbReference type="Proteomes" id="UP001164286"/>
    </source>
</evidence>
<evidence type="ECO:0000256" key="2">
    <source>
        <dbReference type="ARBA" id="ARBA00022737"/>
    </source>
</evidence>
<evidence type="ECO:0000256" key="7">
    <source>
        <dbReference type="ARBA" id="ARBA00023242"/>
    </source>
</evidence>
<feature type="domain" description="BAH" evidence="11">
    <location>
        <begin position="445"/>
        <end position="568"/>
    </location>
</feature>
<reference evidence="12" key="1">
    <citation type="journal article" date="2022" name="G3 (Bethesda)">
        <title>High quality genome of the basidiomycete yeast Dioszegia hungarica PDD-24b-2 isolated from cloud water.</title>
        <authorList>
            <person name="Jarrige D."/>
            <person name="Haridas S."/>
            <person name="Bleykasten-Grosshans C."/>
            <person name="Joly M."/>
            <person name="Nadalig T."/>
            <person name="Sancelme M."/>
            <person name="Vuilleumier S."/>
            <person name="Grigoriev I.V."/>
            <person name="Amato P."/>
            <person name="Bringel F."/>
        </authorList>
    </citation>
    <scope>NUCLEOTIDE SEQUENCE</scope>
    <source>
        <strain evidence="12">PDD-24b-2</strain>
    </source>
</reference>
<feature type="region of interest" description="Disordered" evidence="9">
    <location>
        <begin position="147"/>
        <end position="225"/>
    </location>
</feature>
<evidence type="ECO:0000256" key="9">
    <source>
        <dbReference type="SAM" id="MobiDB-lite"/>
    </source>
</evidence>
<feature type="region of interest" description="Disordered" evidence="9">
    <location>
        <begin position="624"/>
        <end position="676"/>
    </location>
</feature>
<dbReference type="PROSITE" id="PS51038">
    <property type="entry name" value="BAH"/>
    <property type="match status" value="1"/>
</dbReference>
<comment type="caution">
    <text evidence="12">The sequence shown here is derived from an EMBL/GenBank/DDBJ whole genome shotgun (WGS) entry which is preliminary data.</text>
</comment>
<dbReference type="GO" id="GO:0006368">
    <property type="term" value="P:transcription elongation by RNA polymerase II"/>
    <property type="evidence" value="ECO:0007669"/>
    <property type="project" value="TreeGrafter"/>
</dbReference>
<keyword evidence="4" id="KW-0805">Transcription regulation</keyword>
<dbReference type="PANTHER" id="PTHR16062">
    <property type="entry name" value="SWI/SNF-RELATED"/>
    <property type="match status" value="1"/>
</dbReference>
<dbReference type="SMART" id="SM00439">
    <property type="entry name" value="BAH"/>
    <property type="match status" value="1"/>
</dbReference>
<dbReference type="Pfam" id="PF00439">
    <property type="entry name" value="Bromodomain"/>
    <property type="match status" value="1"/>
</dbReference>
<dbReference type="InterPro" id="IPR036427">
    <property type="entry name" value="Bromodomain-like_sf"/>
</dbReference>
<dbReference type="InterPro" id="IPR043151">
    <property type="entry name" value="BAH_sf"/>
</dbReference>
<sequence>MPPRKNKQKAVQIAPPLIIPGSSTYPGKKDGKGLEAPQWEACRRMVEGVYNTTEDGIRIAEIFCDLPDRTDFSDYYETIPEPECLNNVAQMLSDQAFPTPDKFFAQLLLIFLNAKHYNEDGSQLYEDATDFEEQIWAEWRKSAAEGIFKGEPHLPKTETRKGKKGGLEPPKAEGRNSATPAAASPLPEPPKPVSAQPVASSSRPTRSAPVVLPQPQSPNHPLPRGLSAADRQVVAALDAKLPRWSGPVAVLPGPKEVGGVRGSGWWGEDQPEFEASPAGQGSRSSRIRNVINAVTGYRDKDNLCLAETLDRVPPLIDLPYLSYSGSVSLAAIRHKSDRGEYRSLAEADVEVTRLFERARRWYLEGTTEYGHTLILQRLYNALTSSQPSVSPLPIPAPSSTNFSTIIAGPGRARPTTDTESTLAITHQKVPNKDRIGTPEVRHKGVSYRLGDYVHLIHPDDATRPIVGQVFRTFVPTKGSTSHHVTVCWYFRPEQTVHTADRQFMDRELLKTGHLCDHPVDDLIEKVSVQFLSKYVRGRSRAGEYFPGWPLYVCQSRFNDRYWQTIRIKNWASCIPEELRQSEFMSLVNFERPIEPLLFPSPLLPSSGTGITGPGFIAEPRGQITEEEDEDKVAPPPPAKSAPAQRSTQPATAMPATASGSAIATHRPQTATSGGSTKTFGAMYGGQQAMDMIAYKEYLPVETARLFDRDARQAVMWFSGPPLPSTQESQRPTHSLAYLAHLTKRKRALADDGPEQPAPQAHRS</sequence>
<keyword evidence="7" id="KW-0539">Nucleus</keyword>
<dbReference type="AlphaFoldDB" id="A0AA38HBM4"/>
<dbReference type="RefSeq" id="XP_052946894.1">
    <property type="nucleotide sequence ID" value="XM_053088859.1"/>
</dbReference>
<dbReference type="EMBL" id="JAKWFO010000005">
    <property type="protein sequence ID" value="KAI9637117.1"/>
    <property type="molecule type" value="Genomic_DNA"/>
</dbReference>
<dbReference type="Pfam" id="PF01426">
    <property type="entry name" value="BAH"/>
    <property type="match status" value="1"/>
</dbReference>
<evidence type="ECO:0000256" key="8">
    <source>
        <dbReference type="PROSITE-ProRule" id="PRU00035"/>
    </source>
</evidence>
<feature type="domain" description="Bromo" evidence="10">
    <location>
        <begin position="55"/>
        <end position="125"/>
    </location>
</feature>
<evidence type="ECO:0000256" key="1">
    <source>
        <dbReference type="ARBA" id="ARBA00004123"/>
    </source>
</evidence>
<evidence type="ECO:0000313" key="12">
    <source>
        <dbReference type="EMBL" id="KAI9637117.1"/>
    </source>
</evidence>
<keyword evidence="2" id="KW-0677">Repeat</keyword>
<dbReference type="GeneID" id="77728064"/>
<evidence type="ECO:0000256" key="3">
    <source>
        <dbReference type="ARBA" id="ARBA00022853"/>
    </source>
</evidence>
<dbReference type="Gene3D" id="2.30.30.490">
    <property type="match status" value="1"/>
</dbReference>
<dbReference type="SMART" id="SM00297">
    <property type="entry name" value="BROMO"/>
    <property type="match status" value="1"/>
</dbReference>
<feature type="compositionally biased region" description="Polar residues" evidence="9">
    <location>
        <begin position="657"/>
        <end position="676"/>
    </location>
</feature>
<evidence type="ECO:0000259" key="10">
    <source>
        <dbReference type="PROSITE" id="PS50014"/>
    </source>
</evidence>
<organism evidence="12 13">
    <name type="scientific">Dioszegia hungarica</name>
    <dbReference type="NCBI Taxonomy" id="4972"/>
    <lineage>
        <taxon>Eukaryota</taxon>
        <taxon>Fungi</taxon>
        <taxon>Dikarya</taxon>
        <taxon>Basidiomycota</taxon>
        <taxon>Agaricomycotina</taxon>
        <taxon>Tremellomycetes</taxon>
        <taxon>Tremellales</taxon>
        <taxon>Bulleribasidiaceae</taxon>
        <taxon>Dioszegia</taxon>
    </lineage>
</organism>
<dbReference type="GO" id="GO:0006338">
    <property type="term" value="P:chromatin remodeling"/>
    <property type="evidence" value="ECO:0007669"/>
    <property type="project" value="InterPro"/>
</dbReference>
<dbReference type="CDD" id="cd04369">
    <property type="entry name" value="Bromodomain"/>
    <property type="match status" value="1"/>
</dbReference>
<comment type="subcellular location">
    <subcellularLocation>
        <location evidence="1">Nucleus</location>
    </subcellularLocation>
</comment>
<dbReference type="SUPFAM" id="SSF47370">
    <property type="entry name" value="Bromodomain"/>
    <property type="match status" value="1"/>
</dbReference>
<dbReference type="InterPro" id="IPR001487">
    <property type="entry name" value="Bromodomain"/>
</dbReference>
<keyword evidence="13" id="KW-1185">Reference proteome</keyword>
<keyword evidence="5 8" id="KW-0103">Bromodomain</keyword>
<evidence type="ECO:0000256" key="5">
    <source>
        <dbReference type="ARBA" id="ARBA00023117"/>
    </source>
</evidence>
<gene>
    <name evidence="12" type="ORF">MKK02DRAFT_34155</name>
</gene>
<dbReference type="InterPro" id="IPR037382">
    <property type="entry name" value="Rsc/polybromo"/>
</dbReference>
<dbReference type="Gene3D" id="1.20.920.10">
    <property type="entry name" value="Bromodomain-like"/>
    <property type="match status" value="2"/>
</dbReference>
<proteinExistence type="predicted"/>
<dbReference type="GO" id="GO:0016586">
    <property type="term" value="C:RSC-type complex"/>
    <property type="evidence" value="ECO:0007669"/>
    <property type="project" value="InterPro"/>
</dbReference>
<dbReference type="GO" id="GO:0003682">
    <property type="term" value="F:chromatin binding"/>
    <property type="evidence" value="ECO:0007669"/>
    <property type="project" value="InterPro"/>
</dbReference>
<dbReference type="PROSITE" id="PS50014">
    <property type="entry name" value="BROMODOMAIN_2"/>
    <property type="match status" value="1"/>
</dbReference>
<keyword evidence="6" id="KW-0804">Transcription</keyword>
<feature type="compositionally biased region" description="Basic and acidic residues" evidence="9">
    <location>
        <begin position="147"/>
        <end position="160"/>
    </location>
</feature>
<dbReference type="Proteomes" id="UP001164286">
    <property type="component" value="Unassembled WGS sequence"/>
</dbReference>
<dbReference type="PANTHER" id="PTHR16062:SF21">
    <property type="entry name" value="CHROMATIN STRUCTURE-REMODELING COMPLEX SUBUNIT RSC1-RELATED"/>
    <property type="match status" value="1"/>
</dbReference>